<gene>
    <name evidence="11" type="ORF">EV681_3578</name>
</gene>
<comment type="caution">
    <text evidence="11">The sequence shown here is derived from an EMBL/GenBank/DDBJ whole genome shotgun (WGS) entry which is preliminary data.</text>
</comment>
<evidence type="ECO:0000256" key="1">
    <source>
        <dbReference type="ARBA" id="ARBA00004202"/>
    </source>
</evidence>
<keyword evidence="8" id="KW-0472">Membrane</keyword>
<keyword evidence="5" id="KW-0547">Nucleotide-binding</keyword>
<dbReference type="PROSITE" id="PS00211">
    <property type="entry name" value="ABC_TRANSPORTER_1"/>
    <property type="match status" value="1"/>
</dbReference>
<evidence type="ECO:0000256" key="4">
    <source>
        <dbReference type="ARBA" id="ARBA00022475"/>
    </source>
</evidence>
<dbReference type="PANTHER" id="PTHR43166">
    <property type="entry name" value="AMINO ACID IMPORT ATP-BINDING PROTEIN"/>
    <property type="match status" value="1"/>
</dbReference>
<dbReference type="FunFam" id="3.40.50.300:FF:000020">
    <property type="entry name" value="Amino acid ABC transporter ATP-binding component"/>
    <property type="match status" value="1"/>
</dbReference>
<dbReference type="Pfam" id="PF00005">
    <property type="entry name" value="ABC_tran"/>
    <property type="match status" value="1"/>
</dbReference>
<dbReference type="InterPro" id="IPR030679">
    <property type="entry name" value="ABC_ATPase_HisP-typ"/>
</dbReference>
<feature type="domain" description="ABC transporter" evidence="10">
    <location>
        <begin position="39"/>
        <end position="284"/>
    </location>
</feature>
<sequence>MNNPMNNDNANTAPDKSQGEAVANGDEAAARSDTGEPIIRFEKVVKKFGDVTVLDELDFEVRKGEKVTIIGPSGSGKSTVLRILMTLENINDGVIYVTGRPLWHEEKNGELVPAAEEHLREMRKEMGMVFQQFNLFPHMTVRRNVTEAPVQVLKLSKDEANERADKYLELVGLSDQSDKFPSQLSGGQQQRVAIARALAMRPNIMLFDEPTSSLDPELVGEVLNVIQRLAEEHDLTMLLVTHEMQFAKQISDRVCFFDKGKIVEQGTPDEVLVNPQEPRTQEFLKSFIEQH</sequence>
<dbReference type="SMART" id="SM00382">
    <property type="entry name" value="AAA"/>
    <property type="match status" value="1"/>
</dbReference>
<keyword evidence="6 11" id="KW-0067">ATP-binding</keyword>
<evidence type="ECO:0000256" key="6">
    <source>
        <dbReference type="ARBA" id="ARBA00022840"/>
    </source>
</evidence>
<keyword evidence="12" id="KW-1185">Reference proteome</keyword>
<dbReference type="PROSITE" id="PS50893">
    <property type="entry name" value="ABC_TRANSPORTER_2"/>
    <property type="match status" value="1"/>
</dbReference>
<dbReference type="GO" id="GO:0005886">
    <property type="term" value="C:plasma membrane"/>
    <property type="evidence" value="ECO:0007669"/>
    <property type="project" value="UniProtKB-SubCell"/>
</dbReference>
<evidence type="ECO:0000256" key="8">
    <source>
        <dbReference type="ARBA" id="ARBA00023136"/>
    </source>
</evidence>
<dbReference type="InterPro" id="IPR014343">
    <property type="entry name" value="Ectoine_EhuA"/>
</dbReference>
<evidence type="ECO:0000256" key="7">
    <source>
        <dbReference type="ARBA" id="ARBA00022970"/>
    </source>
</evidence>
<keyword evidence="3" id="KW-0813">Transport</keyword>
<dbReference type="PANTHER" id="PTHR43166:SF9">
    <property type="entry name" value="GLUTAMATE_ASPARTATE IMPORT ATP-BINDING PROTEIN GLTL"/>
    <property type="match status" value="1"/>
</dbReference>
<evidence type="ECO:0000259" key="10">
    <source>
        <dbReference type="PROSITE" id="PS50893"/>
    </source>
</evidence>
<reference evidence="11 12" key="1">
    <citation type="submission" date="2019-02" db="EMBL/GenBank/DDBJ databases">
        <title>Genomic Encyclopedia of Type Strains, Phase IV (KMG-IV): sequencing the most valuable type-strain genomes for metagenomic binning, comparative biology and taxonomic classification.</title>
        <authorList>
            <person name="Goeker M."/>
        </authorList>
    </citation>
    <scope>NUCLEOTIDE SEQUENCE [LARGE SCALE GENOMIC DNA]</scope>
    <source>
        <strain evidence="11 12">DSM 23814</strain>
    </source>
</reference>
<name>A0A4Q7VAN0_9BURK</name>
<dbReference type="GO" id="GO:0005524">
    <property type="term" value="F:ATP binding"/>
    <property type="evidence" value="ECO:0007669"/>
    <property type="project" value="UniProtKB-KW"/>
</dbReference>
<dbReference type="Gene3D" id="3.40.50.300">
    <property type="entry name" value="P-loop containing nucleotide triphosphate hydrolases"/>
    <property type="match status" value="1"/>
</dbReference>
<dbReference type="InterPro" id="IPR050086">
    <property type="entry name" value="MetN_ABC_transporter-like"/>
</dbReference>
<comment type="similarity">
    <text evidence="2">Belongs to the ABC transporter superfamily.</text>
</comment>
<dbReference type="GO" id="GO:0016887">
    <property type="term" value="F:ATP hydrolysis activity"/>
    <property type="evidence" value="ECO:0007669"/>
    <property type="project" value="InterPro"/>
</dbReference>
<proteinExistence type="inferred from homology"/>
<dbReference type="GO" id="GO:0015424">
    <property type="term" value="F:ABC-type amino acid transporter activity"/>
    <property type="evidence" value="ECO:0007669"/>
    <property type="project" value="InterPro"/>
</dbReference>
<dbReference type="InterPro" id="IPR003439">
    <property type="entry name" value="ABC_transporter-like_ATP-bd"/>
</dbReference>
<evidence type="ECO:0000256" key="5">
    <source>
        <dbReference type="ARBA" id="ARBA00022741"/>
    </source>
</evidence>
<dbReference type="InterPro" id="IPR027417">
    <property type="entry name" value="P-loop_NTPase"/>
</dbReference>
<keyword evidence="7" id="KW-0029">Amino-acid transport</keyword>
<feature type="compositionally biased region" description="Low complexity" evidence="9">
    <location>
        <begin position="1"/>
        <end position="15"/>
    </location>
</feature>
<organism evidence="11 12">
    <name type="scientific">Advenella incenata</name>
    <dbReference type="NCBI Taxonomy" id="267800"/>
    <lineage>
        <taxon>Bacteria</taxon>
        <taxon>Pseudomonadati</taxon>
        <taxon>Pseudomonadota</taxon>
        <taxon>Betaproteobacteria</taxon>
        <taxon>Burkholderiales</taxon>
        <taxon>Alcaligenaceae</taxon>
    </lineage>
</organism>
<dbReference type="InterPro" id="IPR017871">
    <property type="entry name" value="ABC_transporter-like_CS"/>
</dbReference>
<dbReference type="InterPro" id="IPR003593">
    <property type="entry name" value="AAA+_ATPase"/>
</dbReference>
<keyword evidence="4" id="KW-1003">Cell membrane</keyword>
<accession>A0A4Q7VAN0</accession>
<evidence type="ECO:0000256" key="9">
    <source>
        <dbReference type="SAM" id="MobiDB-lite"/>
    </source>
</evidence>
<dbReference type="SUPFAM" id="SSF52540">
    <property type="entry name" value="P-loop containing nucleoside triphosphate hydrolases"/>
    <property type="match status" value="1"/>
</dbReference>
<evidence type="ECO:0000256" key="3">
    <source>
        <dbReference type="ARBA" id="ARBA00022448"/>
    </source>
</evidence>
<protein>
    <submittedName>
        <fullName evidence="11">Amino acid ABC transporter ATP-binding protein (PAAT family)</fullName>
    </submittedName>
</protein>
<dbReference type="AlphaFoldDB" id="A0A4Q7VAN0"/>
<comment type="subcellular location">
    <subcellularLocation>
        <location evidence="1">Cell membrane</location>
        <topology evidence="1">Peripheral membrane protein</topology>
    </subcellularLocation>
</comment>
<dbReference type="NCBIfam" id="TIGR03005">
    <property type="entry name" value="ectoine_ehuA"/>
    <property type="match status" value="1"/>
</dbReference>
<evidence type="ECO:0000313" key="12">
    <source>
        <dbReference type="Proteomes" id="UP000293398"/>
    </source>
</evidence>
<evidence type="ECO:0000256" key="2">
    <source>
        <dbReference type="ARBA" id="ARBA00005417"/>
    </source>
</evidence>
<dbReference type="Proteomes" id="UP000293398">
    <property type="component" value="Unassembled WGS sequence"/>
</dbReference>
<dbReference type="EMBL" id="SHKO01000003">
    <property type="protein sequence ID" value="RZT92817.1"/>
    <property type="molecule type" value="Genomic_DNA"/>
</dbReference>
<feature type="region of interest" description="Disordered" evidence="9">
    <location>
        <begin position="1"/>
        <end position="34"/>
    </location>
</feature>
<evidence type="ECO:0000313" key="11">
    <source>
        <dbReference type="EMBL" id="RZT92817.1"/>
    </source>
</evidence>
<dbReference type="PIRSF" id="PIRSF039085">
    <property type="entry name" value="ABC_ATPase_HisP"/>
    <property type="match status" value="1"/>
</dbReference>
<dbReference type="CDD" id="cd03262">
    <property type="entry name" value="ABC_HisP_GlnQ"/>
    <property type="match status" value="1"/>
</dbReference>